<feature type="compositionally biased region" description="Acidic residues" evidence="1">
    <location>
        <begin position="1002"/>
        <end position="1023"/>
    </location>
</feature>
<proteinExistence type="predicted"/>
<dbReference type="Proteomes" id="UP000240883">
    <property type="component" value="Unassembled WGS sequence"/>
</dbReference>
<accession>A0A2T2N6I9</accession>
<dbReference type="AlphaFoldDB" id="A0A2T2N6I9"/>
<organism evidence="2 3">
    <name type="scientific">Corynespora cassiicola Philippines</name>
    <dbReference type="NCBI Taxonomy" id="1448308"/>
    <lineage>
        <taxon>Eukaryota</taxon>
        <taxon>Fungi</taxon>
        <taxon>Dikarya</taxon>
        <taxon>Ascomycota</taxon>
        <taxon>Pezizomycotina</taxon>
        <taxon>Dothideomycetes</taxon>
        <taxon>Pleosporomycetidae</taxon>
        <taxon>Pleosporales</taxon>
        <taxon>Corynesporascaceae</taxon>
        <taxon>Corynespora</taxon>
    </lineage>
</organism>
<evidence type="ECO:0008006" key="4">
    <source>
        <dbReference type="Google" id="ProtNLM"/>
    </source>
</evidence>
<feature type="compositionally biased region" description="Polar residues" evidence="1">
    <location>
        <begin position="1049"/>
        <end position="1063"/>
    </location>
</feature>
<feature type="compositionally biased region" description="Polar residues" evidence="1">
    <location>
        <begin position="958"/>
        <end position="976"/>
    </location>
</feature>
<feature type="region of interest" description="Disordered" evidence="1">
    <location>
        <begin position="958"/>
        <end position="1090"/>
    </location>
</feature>
<feature type="compositionally biased region" description="Polar residues" evidence="1">
    <location>
        <begin position="687"/>
        <end position="700"/>
    </location>
</feature>
<feature type="compositionally biased region" description="Acidic residues" evidence="1">
    <location>
        <begin position="637"/>
        <end position="664"/>
    </location>
</feature>
<feature type="compositionally biased region" description="Low complexity" evidence="1">
    <location>
        <begin position="189"/>
        <end position="210"/>
    </location>
</feature>
<feature type="compositionally biased region" description="Low complexity" evidence="1">
    <location>
        <begin position="779"/>
        <end position="788"/>
    </location>
</feature>
<feature type="compositionally biased region" description="Basic and acidic residues" evidence="1">
    <location>
        <begin position="460"/>
        <end position="479"/>
    </location>
</feature>
<feature type="compositionally biased region" description="Basic and acidic residues" evidence="1">
    <location>
        <begin position="708"/>
        <end position="717"/>
    </location>
</feature>
<protein>
    <recommendedName>
        <fullName evidence="4">AGC-kinase C-terminal domain-containing protein</fullName>
    </recommendedName>
</protein>
<evidence type="ECO:0000256" key="1">
    <source>
        <dbReference type="SAM" id="MobiDB-lite"/>
    </source>
</evidence>
<feature type="region of interest" description="Disordered" evidence="1">
    <location>
        <begin position="757"/>
        <end position="807"/>
    </location>
</feature>
<feature type="compositionally biased region" description="Basic and acidic residues" evidence="1">
    <location>
        <begin position="672"/>
        <end position="685"/>
    </location>
</feature>
<feature type="compositionally biased region" description="Polar residues" evidence="1">
    <location>
        <begin position="334"/>
        <end position="344"/>
    </location>
</feature>
<feature type="compositionally biased region" description="Acidic residues" evidence="1">
    <location>
        <begin position="1032"/>
        <end position="1041"/>
    </location>
</feature>
<feature type="region of interest" description="Disordered" evidence="1">
    <location>
        <begin position="577"/>
        <end position="737"/>
    </location>
</feature>
<feature type="compositionally biased region" description="Acidic residues" evidence="1">
    <location>
        <begin position="485"/>
        <end position="517"/>
    </location>
</feature>
<dbReference type="EMBL" id="KZ678146">
    <property type="protein sequence ID" value="PSN61019.1"/>
    <property type="molecule type" value="Genomic_DNA"/>
</dbReference>
<feature type="compositionally biased region" description="Polar residues" evidence="1">
    <location>
        <begin position="413"/>
        <end position="427"/>
    </location>
</feature>
<feature type="region of interest" description="Disordered" evidence="1">
    <location>
        <begin position="457"/>
        <end position="522"/>
    </location>
</feature>
<feature type="compositionally biased region" description="Pro residues" evidence="1">
    <location>
        <begin position="63"/>
        <end position="73"/>
    </location>
</feature>
<name>A0A2T2N6I9_CORCC</name>
<feature type="compositionally biased region" description="Polar residues" evidence="1">
    <location>
        <begin position="578"/>
        <end position="589"/>
    </location>
</feature>
<feature type="region of interest" description="Disordered" evidence="1">
    <location>
        <begin position="1"/>
        <end position="436"/>
    </location>
</feature>
<feature type="compositionally biased region" description="Basic and acidic residues" evidence="1">
    <location>
        <begin position="295"/>
        <end position="318"/>
    </location>
</feature>
<feature type="compositionally biased region" description="Polar residues" evidence="1">
    <location>
        <begin position="80"/>
        <end position="99"/>
    </location>
</feature>
<sequence length="1130" mass="121742">MAPSNVFSYLRPGHAKRHASSVASPDVSSPPAHPQPSPSHNLDYSSSPRIPDNASFASDSPVSPFPPQLPPIPRVASRLDNPQHSTSQPPSTAGGSSQTTDERMRSPSLSVHDQLSPPYDPRRSSSRPSTASPQLGVRQQGHSLAQVVEQAVQAESRPSRSSSHLAPSNISPNYSTISRSQTSLISGLSEKLSSSTPKSSSTPTSAPQKSGKSRLSLRNPMSLLMRRRSGQTLDPLTDEALVSHRSSSMVPPLPDNYDPSIRGRIVHDFSAPRPNRNFSYSNAYGNDQQKPTPPETERQSPPKIEREHTPVFREHFDDDTSYEQSQAAVRAEQLANNDFISRNSFPPPPGRTPPPPPPPKDSPPAPPPLMVPPPPPPEQEPLFESSVLSPVQEAPSPTDAPAEETPRKRKSTKTPPTSRSRATSVTDPSFVPAGLPAHLTSRASRFSFQIGNGDSAAQEKILEERHKQKAAEKASKDAHLSTNTLDDEYDEYGMDEYDMDDGGFEEDIPMLGDEDEYAGLGDQTLSPGMAAFDFSSLAIPSMNNNLLSPMSMNGEVQTPRDANGNPIGFAMSEEMLQKFQQSVPGQPQPANDAPAPEPHGLGLVNLSSEIGQVQDIPPETANNVVPSEKPPAGPANLDDDLYFDDGLIDELGDFGGGDFDENVFDDPSGPLFERKVKPPPAEEFRSPLSSHPPGSSNSETGYDADDDNLSKHLEKSEPTLAHKTSMASNRPVPDFSNLNAYHGALAEAANRAQAEGRFNRKMSIDTGKSSIDLDDDSSRSNSRPSLIPDDGRFSQETTGFPPDDDGFGMSSGFIDDYDYDYSDYDSALEDDPMIAAANAEALASDYEGFYGQEFGFYAAAQGETQSAFGGFFGPSGLGRSVSGRNAVREPNLTPITERSEYSTRNSFISINHFRDGQVPITSPGLAQLARISPYGWRDEEDMSLDSLMKLRKGAFGGSSVSLPGSSANSPRNSSPMGMQFVPRTASPAGNRMVEQNDSSLGESDDSPIDVGGLDDDDYDDEGLMDAVNAVPEDYEDESDGDGDGRPESPTLTASDYNSLSSPTGHLGTHQLLNLPPTPSPTEDSSAADSVAYVREHDELGGDRWVLERRRTAESGELELVGREIVEGGRI</sequence>
<reference evidence="2 3" key="1">
    <citation type="journal article" date="2018" name="Front. Microbiol.">
        <title>Genome-Wide Analysis of Corynespora cassiicola Leaf Fall Disease Putative Effectors.</title>
        <authorList>
            <person name="Lopez D."/>
            <person name="Ribeiro S."/>
            <person name="Label P."/>
            <person name="Fumanal B."/>
            <person name="Venisse J.S."/>
            <person name="Kohler A."/>
            <person name="de Oliveira R.R."/>
            <person name="Labutti K."/>
            <person name="Lipzen A."/>
            <person name="Lail K."/>
            <person name="Bauer D."/>
            <person name="Ohm R.A."/>
            <person name="Barry K.W."/>
            <person name="Spatafora J."/>
            <person name="Grigoriev I.V."/>
            <person name="Martin F.M."/>
            <person name="Pujade-Renaud V."/>
        </authorList>
    </citation>
    <scope>NUCLEOTIDE SEQUENCE [LARGE SCALE GENOMIC DNA]</scope>
    <source>
        <strain evidence="2 3">Philippines</strain>
    </source>
</reference>
<feature type="compositionally biased region" description="Polar residues" evidence="1">
    <location>
        <begin position="276"/>
        <end position="290"/>
    </location>
</feature>
<keyword evidence="3" id="KW-1185">Reference proteome</keyword>
<evidence type="ECO:0000313" key="2">
    <source>
        <dbReference type="EMBL" id="PSN61019.1"/>
    </source>
</evidence>
<dbReference type="OrthoDB" id="5408302at2759"/>
<evidence type="ECO:0000313" key="3">
    <source>
        <dbReference type="Proteomes" id="UP000240883"/>
    </source>
</evidence>
<gene>
    <name evidence="2" type="ORF">BS50DRAFT_505408</name>
</gene>
<feature type="compositionally biased region" description="Low complexity" evidence="1">
    <location>
        <begin position="20"/>
        <end position="30"/>
    </location>
</feature>
<feature type="compositionally biased region" description="Pro residues" evidence="1">
    <location>
        <begin position="345"/>
        <end position="379"/>
    </location>
</feature>
<dbReference type="STRING" id="1448308.A0A2T2N6I9"/>
<feature type="compositionally biased region" description="Polar residues" evidence="1">
    <location>
        <begin position="159"/>
        <end position="186"/>
    </location>
</feature>